<evidence type="ECO:0000313" key="2">
    <source>
        <dbReference type="EMBL" id="KAK3797643.1"/>
    </source>
</evidence>
<evidence type="ECO:0000313" key="3">
    <source>
        <dbReference type="Proteomes" id="UP001283361"/>
    </source>
</evidence>
<sequence>MTGWTVTVNSDRGSPGSIVGGTENYTKNVNHSVLVRDGPNCPTGFEIVVGGGRSSAGGPRLSLPPSSSLPSCQFFPCALSKPLLDEKHASRDRREELSPAATIFCSRSTRMFVQIPRTNIAVSQGQTN</sequence>
<dbReference type="AlphaFoldDB" id="A0AAE1B150"/>
<dbReference type="EMBL" id="JAWDGP010000750">
    <property type="protein sequence ID" value="KAK3797643.1"/>
    <property type="molecule type" value="Genomic_DNA"/>
</dbReference>
<protein>
    <submittedName>
        <fullName evidence="2">Uncharacterized protein</fullName>
    </submittedName>
</protein>
<accession>A0AAE1B150</accession>
<dbReference type="Proteomes" id="UP001283361">
    <property type="component" value="Unassembled WGS sequence"/>
</dbReference>
<comment type="caution">
    <text evidence="2">The sequence shown here is derived from an EMBL/GenBank/DDBJ whole genome shotgun (WGS) entry which is preliminary data.</text>
</comment>
<gene>
    <name evidence="2" type="ORF">RRG08_054669</name>
</gene>
<feature type="compositionally biased region" description="Polar residues" evidence="1">
    <location>
        <begin position="1"/>
        <end position="12"/>
    </location>
</feature>
<name>A0AAE1B150_9GAST</name>
<keyword evidence="3" id="KW-1185">Reference proteome</keyword>
<evidence type="ECO:0000256" key="1">
    <source>
        <dbReference type="SAM" id="MobiDB-lite"/>
    </source>
</evidence>
<reference evidence="2" key="1">
    <citation type="journal article" date="2023" name="G3 (Bethesda)">
        <title>A reference genome for the long-term kleptoplast-retaining sea slug Elysia crispata morphotype clarki.</title>
        <authorList>
            <person name="Eastman K.E."/>
            <person name="Pendleton A.L."/>
            <person name="Shaikh M.A."/>
            <person name="Suttiyut T."/>
            <person name="Ogas R."/>
            <person name="Tomko P."/>
            <person name="Gavelis G."/>
            <person name="Widhalm J.R."/>
            <person name="Wisecaver J.H."/>
        </authorList>
    </citation>
    <scope>NUCLEOTIDE SEQUENCE</scope>
    <source>
        <strain evidence="2">ECLA1</strain>
    </source>
</reference>
<proteinExistence type="predicted"/>
<organism evidence="2 3">
    <name type="scientific">Elysia crispata</name>
    <name type="common">lettuce slug</name>
    <dbReference type="NCBI Taxonomy" id="231223"/>
    <lineage>
        <taxon>Eukaryota</taxon>
        <taxon>Metazoa</taxon>
        <taxon>Spiralia</taxon>
        <taxon>Lophotrochozoa</taxon>
        <taxon>Mollusca</taxon>
        <taxon>Gastropoda</taxon>
        <taxon>Heterobranchia</taxon>
        <taxon>Euthyneura</taxon>
        <taxon>Panpulmonata</taxon>
        <taxon>Sacoglossa</taxon>
        <taxon>Placobranchoidea</taxon>
        <taxon>Plakobranchidae</taxon>
        <taxon>Elysia</taxon>
    </lineage>
</organism>
<feature type="region of interest" description="Disordered" evidence="1">
    <location>
        <begin position="1"/>
        <end position="23"/>
    </location>
</feature>